<keyword evidence="4" id="KW-0411">Iron-sulfur</keyword>
<keyword evidence="1" id="KW-0001">2Fe-2S</keyword>
<evidence type="ECO:0000259" key="6">
    <source>
        <dbReference type="SMART" id="SM00704"/>
    </source>
</evidence>
<keyword evidence="3" id="KW-0408">Iron</keyword>
<comment type="caution">
    <text evidence="7">The sequence shown here is derived from an EMBL/GenBank/DDBJ whole genome shotgun (WGS) entry which is preliminary data.</text>
</comment>
<dbReference type="GO" id="GO:0051537">
    <property type="term" value="F:2 iron, 2 sulfur cluster binding"/>
    <property type="evidence" value="ECO:0007669"/>
    <property type="project" value="UniProtKB-KW"/>
</dbReference>
<evidence type="ECO:0000256" key="5">
    <source>
        <dbReference type="SAM" id="MobiDB-lite"/>
    </source>
</evidence>
<dbReference type="RefSeq" id="WP_308435011.1">
    <property type="nucleotide sequence ID" value="NZ_BMMH01000039.1"/>
</dbReference>
<reference evidence="7" key="2">
    <citation type="submission" date="2020-09" db="EMBL/GenBank/DDBJ databases">
        <authorList>
            <person name="Sun Q."/>
            <person name="Zhou Y."/>
        </authorList>
    </citation>
    <scope>NUCLEOTIDE SEQUENCE</scope>
    <source>
        <strain evidence="7">CGMCC 4.3508</strain>
    </source>
</reference>
<sequence>MPTEPADQPPGPDELLAALRHTEDGPHAPPDAPASDAAAGSPDRAVWARTRRITFTEEGPALIEGPVEVVAPNGDRILADRFLVALCMCKRSGSYPLCDTSHRRRARRSGKDREGK</sequence>
<dbReference type="InterPro" id="IPR042216">
    <property type="entry name" value="MitoNEET_CISD"/>
</dbReference>
<name>A0A917RY06_9NOCA</name>
<dbReference type="GO" id="GO:0046872">
    <property type="term" value="F:metal ion binding"/>
    <property type="evidence" value="ECO:0007669"/>
    <property type="project" value="UniProtKB-KW"/>
</dbReference>
<evidence type="ECO:0000256" key="1">
    <source>
        <dbReference type="ARBA" id="ARBA00022714"/>
    </source>
</evidence>
<evidence type="ECO:0000256" key="3">
    <source>
        <dbReference type="ARBA" id="ARBA00023004"/>
    </source>
</evidence>
<feature type="compositionally biased region" description="Low complexity" evidence="5">
    <location>
        <begin position="33"/>
        <end position="43"/>
    </location>
</feature>
<dbReference type="Proteomes" id="UP000638263">
    <property type="component" value="Unassembled WGS sequence"/>
</dbReference>
<proteinExistence type="predicted"/>
<dbReference type="AlphaFoldDB" id="A0A917RY06"/>
<dbReference type="GO" id="GO:0005737">
    <property type="term" value="C:cytoplasm"/>
    <property type="evidence" value="ECO:0007669"/>
    <property type="project" value="UniProtKB-ARBA"/>
</dbReference>
<dbReference type="InterPro" id="IPR018967">
    <property type="entry name" value="FeS-contain_CDGSH-typ"/>
</dbReference>
<keyword evidence="8" id="KW-1185">Reference proteome</keyword>
<feature type="domain" description="Iron-binding zinc finger CDGSH type" evidence="6">
    <location>
        <begin position="64"/>
        <end position="108"/>
    </location>
</feature>
<accession>A0A917RY06</accession>
<evidence type="ECO:0000256" key="4">
    <source>
        <dbReference type="ARBA" id="ARBA00023014"/>
    </source>
</evidence>
<organism evidence="7 8">
    <name type="scientific">Nocardia jinanensis</name>
    <dbReference type="NCBI Taxonomy" id="382504"/>
    <lineage>
        <taxon>Bacteria</taxon>
        <taxon>Bacillati</taxon>
        <taxon>Actinomycetota</taxon>
        <taxon>Actinomycetes</taxon>
        <taxon>Mycobacteriales</taxon>
        <taxon>Nocardiaceae</taxon>
        <taxon>Nocardia</taxon>
    </lineage>
</organism>
<dbReference type="SMART" id="SM00704">
    <property type="entry name" value="ZnF_CDGSH"/>
    <property type="match status" value="1"/>
</dbReference>
<evidence type="ECO:0000313" key="8">
    <source>
        <dbReference type="Proteomes" id="UP000638263"/>
    </source>
</evidence>
<dbReference type="Gene3D" id="3.40.5.90">
    <property type="entry name" value="CDGSH iron-sulfur domain, mitoNEET-type"/>
    <property type="match status" value="1"/>
</dbReference>
<protein>
    <recommendedName>
        <fullName evidence="6">Iron-binding zinc finger CDGSH type domain-containing protein</fullName>
    </recommendedName>
</protein>
<dbReference type="Pfam" id="PF09360">
    <property type="entry name" value="zf-CDGSH"/>
    <property type="match status" value="1"/>
</dbReference>
<evidence type="ECO:0000256" key="2">
    <source>
        <dbReference type="ARBA" id="ARBA00022723"/>
    </source>
</evidence>
<dbReference type="EMBL" id="BMMH01000039">
    <property type="protein sequence ID" value="GGL45452.1"/>
    <property type="molecule type" value="Genomic_DNA"/>
</dbReference>
<feature type="region of interest" description="Disordered" evidence="5">
    <location>
        <begin position="21"/>
        <end position="43"/>
    </location>
</feature>
<keyword evidence="2" id="KW-0479">Metal-binding</keyword>
<evidence type="ECO:0000313" key="7">
    <source>
        <dbReference type="EMBL" id="GGL45452.1"/>
    </source>
</evidence>
<reference evidence="7" key="1">
    <citation type="journal article" date="2014" name="Int. J. Syst. Evol. Microbiol.">
        <title>Complete genome sequence of Corynebacterium casei LMG S-19264T (=DSM 44701T), isolated from a smear-ripened cheese.</title>
        <authorList>
            <consortium name="US DOE Joint Genome Institute (JGI-PGF)"/>
            <person name="Walter F."/>
            <person name="Albersmeier A."/>
            <person name="Kalinowski J."/>
            <person name="Ruckert C."/>
        </authorList>
    </citation>
    <scope>NUCLEOTIDE SEQUENCE</scope>
    <source>
        <strain evidence="7">CGMCC 4.3508</strain>
    </source>
</reference>
<gene>
    <name evidence="7" type="ORF">GCM10011588_70200</name>
</gene>